<dbReference type="SUPFAM" id="SSF55729">
    <property type="entry name" value="Acyl-CoA N-acyltransferases (Nat)"/>
    <property type="match status" value="1"/>
</dbReference>
<evidence type="ECO:0000313" key="4">
    <source>
        <dbReference type="Proteomes" id="UP000588112"/>
    </source>
</evidence>
<dbReference type="PANTHER" id="PTHR31435">
    <property type="entry name" value="PROTEIN NATD1"/>
    <property type="match status" value="1"/>
</dbReference>
<sequence>MEHAVDVADNPEARRYEIRVDGKQAGFADYRLRGDRMVFTHTEIDEEYEGQGLGGALIRVALDAARDTGLRVVPLCPFVAAYIEKHQEYADLVAEAPPESEPAR</sequence>
<organism evidence="3 4">
    <name type="scientific">Sphaerisporangium krabiense</name>
    <dbReference type="NCBI Taxonomy" id="763782"/>
    <lineage>
        <taxon>Bacteria</taxon>
        <taxon>Bacillati</taxon>
        <taxon>Actinomycetota</taxon>
        <taxon>Actinomycetes</taxon>
        <taxon>Streptosporangiales</taxon>
        <taxon>Streptosporangiaceae</taxon>
        <taxon>Sphaerisporangium</taxon>
    </lineage>
</organism>
<dbReference type="PROSITE" id="PS51729">
    <property type="entry name" value="GNAT_YJDJ"/>
    <property type="match status" value="1"/>
</dbReference>
<feature type="domain" description="N-acetyltransferase" evidence="1">
    <location>
        <begin position="1"/>
        <end position="104"/>
    </location>
</feature>
<evidence type="ECO:0000259" key="2">
    <source>
        <dbReference type="PROSITE" id="PS51729"/>
    </source>
</evidence>
<dbReference type="AlphaFoldDB" id="A0A7W8Z4P2"/>
<dbReference type="InterPro" id="IPR000182">
    <property type="entry name" value="GNAT_dom"/>
</dbReference>
<dbReference type="InterPro" id="IPR016181">
    <property type="entry name" value="Acyl_CoA_acyltransferase"/>
</dbReference>
<dbReference type="Pfam" id="PF14542">
    <property type="entry name" value="Acetyltransf_CG"/>
    <property type="match status" value="1"/>
</dbReference>
<dbReference type="RefSeq" id="WP_184611940.1">
    <property type="nucleotide sequence ID" value="NZ_BOOS01000036.1"/>
</dbReference>
<comment type="caution">
    <text evidence="3">The sequence shown here is derived from an EMBL/GenBank/DDBJ whole genome shotgun (WGS) entry which is preliminary data.</text>
</comment>
<keyword evidence="4" id="KW-1185">Reference proteome</keyword>
<dbReference type="Gene3D" id="3.40.630.30">
    <property type="match status" value="1"/>
</dbReference>
<accession>A0A7W8Z4P2</accession>
<name>A0A7W8Z4P2_9ACTN</name>
<dbReference type="EMBL" id="JACHBR010000001">
    <property type="protein sequence ID" value="MBB5627356.1"/>
    <property type="molecule type" value="Genomic_DNA"/>
</dbReference>
<feature type="domain" description="N-acetyltransferase" evidence="2">
    <location>
        <begin position="8"/>
        <end position="94"/>
    </location>
</feature>
<gene>
    <name evidence="3" type="ORF">BJ981_003055</name>
</gene>
<dbReference type="CDD" id="cd04301">
    <property type="entry name" value="NAT_SF"/>
    <property type="match status" value="1"/>
</dbReference>
<dbReference type="PROSITE" id="PS51186">
    <property type="entry name" value="GNAT"/>
    <property type="match status" value="1"/>
</dbReference>
<evidence type="ECO:0008006" key="5">
    <source>
        <dbReference type="Google" id="ProtNLM"/>
    </source>
</evidence>
<evidence type="ECO:0000259" key="1">
    <source>
        <dbReference type="PROSITE" id="PS51186"/>
    </source>
</evidence>
<dbReference type="GO" id="GO:0016747">
    <property type="term" value="F:acyltransferase activity, transferring groups other than amino-acyl groups"/>
    <property type="evidence" value="ECO:0007669"/>
    <property type="project" value="InterPro"/>
</dbReference>
<reference evidence="3 4" key="1">
    <citation type="submission" date="2020-08" db="EMBL/GenBank/DDBJ databases">
        <title>Sequencing the genomes of 1000 actinobacteria strains.</title>
        <authorList>
            <person name="Klenk H.-P."/>
        </authorList>
    </citation>
    <scope>NUCLEOTIDE SEQUENCE [LARGE SCALE GENOMIC DNA]</scope>
    <source>
        <strain evidence="3 4">DSM 45790</strain>
    </source>
</reference>
<evidence type="ECO:0000313" key="3">
    <source>
        <dbReference type="EMBL" id="MBB5627356.1"/>
    </source>
</evidence>
<dbReference type="InterPro" id="IPR031165">
    <property type="entry name" value="GNAT_YJDJ"/>
</dbReference>
<dbReference type="Proteomes" id="UP000588112">
    <property type="component" value="Unassembled WGS sequence"/>
</dbReference>
<dbReference type="InterPro" id="IPR045057">
    <property type="entry name" value="Gcn5-rel_NAT"/>
</dbReference>
<protein>
    <recommendedName>
        <fullName evidence="5">N-acetyltransferase</fullName>
    </recommendedName>
</protein>
<dbReference type="PANTHER" id="PTHR31435:SF10">
    <property type="entry name" value="BSR4717 PROTEIN"/>
    <property type="match status" value="1"/>
</dbReference>
<proteinExistence type="predicted"/>